<sequence>MADAVNRGSEFLANLSVGTPWETVAKEVSNTLGVDSPVVRAEISKDVNTLVDVIISWMASNS</sequence>
<dbReference type="EMBL" id="JABFAB010000008">
    <property type="protein sequence ID" value="MBA0655815.1"/>
    <property type="molecule type" value="Genomic_DNA"/>
</dbReference>
<feature type="non-terminal residue" evidence="1">
    <location>
        <position position="62"/>
    </location>
</feature>
<dbReference type="AlphaFoldDB" id="A0A7J8UZ75"/>
<keyword evidence="2" id="KW-1185">Reference proteome</keyword>
<dbReference type="OrthoDB" id="4892at2759"/>
<accession>A0A7J8UZ75</accession>
<evidence type="ECO:0000313" key="2">
    <source>
        <dbReference type="Proteomes" id="UP000593573"/>
    </source>
</evidence>
<name>A0A7J8UZ75_9ROSI</name>
<protein>
    <submittedName>
        <fullName evidence="1">Uncharacterized protein</fullName>
    </submittedName>
</protein>
<gene>
    <name evidence="1" type="ORF">Goklo_008243</name>
</gene>
<proteinExistence type="predicted"/>
<organism evidence="1 2">
    <name type="scientific">Gossypium klotzschianum</name>
    <dbReference type="NCBI Taxonomy" id="34286"/>
    <lineage>
        <taxon>Eukaryota</taxon>
        <taxon>Viridiplantae</taxon>
        <taxon>Streptophyta</taxon>
        <taxon>Embryophyta</taxon>
        <taxon>Tracheophyta</taxon>
        <taxon>Spermatophyta</taxon>
        <taxon>Magnoliopsida</taxon>
        <taxon>eudicotyledons</taxon>
        <taxon>Gunneridae</taxon>
        <taxon>Pentapetalae</taxon>
        <taxon>rosids</taxon>
        <taxon>malvids</taxon>
        <taxon>Malvales</taxon>
        <taxon>Malvaceae</taxon>
        <taxon>Malvoideae</taxon>
        <taxon>Gossypium</taxon>
    </lineage>
</organism>
<comment type="caution">
    <text evidence="1">The sequence shown here is derived from an EMBL/GenBank/DDBJ whole genome shotgun (WGS) entry which is preliminary data.</text>
</comment>
<reference evidence="1 2" key="1">
    <citation type="journal article" date="2019" name="Genome Biol. Evol.">
        <title>Insights into the evolution of the New World diploid cottons (Gossypium, subgenus Houzingenia) based on genome sequencing.</title>
        <authorList>
            <person name="Grover C.E."/>
            <person name="Arick M.A. 2nd"/>
            <person name="Thrash A."/>
            <person name="Conover J.L."/>
            <person name="Sanders W.S."/>
            <person name="Peterson D.G."/>
            <person name="Frelichowski J.E."/>
            <person name="Scheffler J.A."/>
            <person name="Scheffler B.E."/>
            <person name="Wendel J.F."/>
        </authorList>
    </citation>
    <scope>NUCLEOTIDE SEQUENCE [LARGE SCALE GENOMIC DNA]</scope>
    <source>
        <strain evidence="1">57</strain>
        <tissue evidence="1">Leaf</tissue>
    </source>
</reference>
<dbReference type="Proteomes" id="UP000593573">
    <property type="component" value="Unassembled WGS sequence"/>
</dbReference>
<evidence type="ECO:0000313" key="1">
    <source>
        <dbReference type="EMBL" id="MBA0655815.1"/>
    </source>
</evidence>